<dbReference type="RefSeq" id="WP_078319533.1">
    <property type="nucleotide sequence ID" value="NZ_FXTS01000003.1"/>
</dbReference>
<dbReference type="EMBL" id="MTSD02000003">
    <property type="protein sequence ID" value="OOV87178.1"/>
    <property type="molecule type" value="Genomic_DNA"/>
</dbReference>
<accession>A0A1T1HBD5</accession>
<dbReference type="Gene3D" id="3.40.50.720">
    <property type="entry name" value="NAD(P)-binding Rossmann-like Domain"/>
    <property type="match status" value="1"/>
</dbReference>
<proteinExistence type="inferred from homology"/>
<dbReference type="Pfam" id="PF08338">
    <property type="entry name" value="DUF1731"/>
    <property type="match status" value="1"/>
</dbReference>
<dbReference type="InterPro" id="IPR001509">
    <property type="entry name" value="Epimerase_deHydtase"/>
</dbReference>
<dbReference type="Proteomes" id="UP000190064">
    <property type="component" value="Unassembled WGS sequence"/>
</dbReference>
<protein>
    <submittedName>
        <fullName evidence="4">TIGR01777 family protein</fullName>
    </submittedName>
</protein>
<feature type="domain" description="NAD-dependent epimerase/dehydratase" evidence="2">
    <location>
        <begin position="3"/>
        <end position="215"/>
    </location>
</feature>
<organism evidence="4 5">
    <name type="scientific">Oceanospirillum linum</name>
    <dbReference type="NCBI Taxonomy" id="966"/>
    <lineage>
        <taxon>Bacteria</taxon>
        <taxon>Pseudomonadati</taxon>
        <taxon>Pseudomonadota</taxon>
        <taxon>Gammaproteobacteria</taxon>
        <taxon>Oceanospirillales</taxon>
        <taxon>Oceanospirillaceae</taxon>
        <taxon>Oceanospirillum</taxon>
    </lineage>
</organism>
<dbReference type="SUPFAM" id="SSF51735">
    <property type="entry name" value="NAD(P)-binding Rossmann-fold domains"/>
    <property type="match status" value="1"/>
</dbReference>
<name>A0A1T1HBD5_OCELI</name>
<dbReference type="InterPro" id="IPR010099">
    <property type="entry name" value="SDR39U1"/>
</dbReference>
<dbReference type="InterPro" id="IPR036291">
    <property type="entry name" value="NAD(P)-bd_dom_sf"/>
</dbReference>
<evidence type="ECO:0000313" key="4">
    <source>
        <dbReference type="EMBL" id="OOV87178.1"/>
    </source>
</evidence>
<dbReference type="PANTHER" id="PTHR11092:SF0">
    <property type="entry name" value="EPIMERASE FAMILY PROTEIN SDR39U1"/>
    <property type="match status" value="1"/>
</dbReference>
<keyword evidence="5" id="KW-1185">Reference proteome</keyword>
<reference evidence="4" key="1">
    <citation type="submission" date="2017-02" db="EMBL/GenBank/DDBJ databases">
        <title>Draft Genome Sequence of the Salt Water Bacterium Oceanospirillum linum ATCC 11336.</title>
        <authorList>
            <person name="Trachtenberg A.M."/>
            <person name="Carney J.G."/>
            <person name="Linnane J.D."/>
            <person name="Rheaume B.A."/>
            <person name="Pitts N.L."/>
            <person name="Mykles D.L."/>
            <person name="Maclea K.S."/>
        </authorList>
    </citation>
    <scope>NUCLEOTIDE SEQUENCE [LARGE SCALE GENOMIC DNA]</scope>
    <source>
        <strain evidence="4">ATCC 11336</strain>
    </source>
</reference>
<evidence type="ECO:0000259" key="2">
    <source>
        <dbReference type="Pfam" id="PF01370"/>
    </source>
</evidence>
<evidence type="ECO:0000259" key="3">
    <source>
        <dbReference type="Pfam" id="PF08338"/>
    </source>
</evidence>
<dbReference type="PANTHER" id="PTHR11092">
    <property type="entry name" value="SUGAR NUCLEOTIDE EPIMERASE RELATED"/>
    <property type="match status" value="1"/>
</dbReference>
<dbReference type="STRING" id="966.BTA35_0209285"/>
<dbReference type="NCBIfam" id="TIGR01777">
    <property type="entry name" value="yfcH"/>
    <property type="match status" value="1"/>
</dbReference>
<dbReference type="InterPro" id="IPR013549">
    <property type="entry name" value="DUF1731"/>
</dbReference>
<sequence>MNIMLTGGTGFIGKALCHRLLDEGHVLYVVSRWPDQVNSIIGRPVNAASDPLQWLGQPIDVMINLAGAPIADARWSDARKDELLQSRLRPTRQLVRFAEEAGHKPKVLISGSAIGFYGAHGDDEVTELSAAHDEFAHRLCVEWETEALAAEQSGVRVCLLRTGLVLGPDGGMLDRLLTPFKLGLGGRLGSGQHYMPWIHREDLVNIILFLIQRDDMSGAFNGAAPTPVRNATFSRILAGVLKRPMLMPVPAWLLKLALGELSQMLLTGAKVVPYRLEKAGFVFQYPTVRPALAQILER</sequence>
<gene>
    <name evidence="4" type="ORF">BTA35_0209285</name>
</gene>
<dbReference type="CDD" id="cd05242">
    <property type="entry name" value="SDR_a8"/>
    <property type="match status" value="1"/>
</dbReference>
<comment type="caution">
    <text evidence="4">The sequence shown here is derived from an EMBL/GenBank/DDBJ whole genome shotgun (WGS) entry which is preliminary data.</text>
</comment>
<evidence type="ECO:0000256" key="1">
    <source>
        <dbReference type="ARBA" id="ARBA00009353"/>
    </source>
</evidence>
<dbReference type="Pfam" id="PF01370">
    <property type="entry name" value="Epimerase"/>
    <property type="match status" value="1"/>
</dbReference>
<comment type="similarity">
    <text evidence="1">Belongs to the NAD(P)-dependent epimerase/dehydratase family. SDR39U1 subfamily.</text>
</comment>
<evidence type="ECO:0000313" key="5">
    <source>
        <dbReference type="Proteomes" id="UP000190064"/>
    </source>
</evidence>
<feature type="domain" description="DUF1731" evidence="3">
    <location>
        <begin position="249"/>
        <end position="295"/>
    </location>
</feature>
<dbReference type="AlphaFoldDB" id="A0A1T1HBD5"/>